<sequence>MTKFIPILLFLSSALLLFFLSRPASAQGRPPPAKAAGGGRTAQRETTEAAADDGGDDDGGAESADTGSGEKEEPGLSSKLLNVLVNHLSNHLPKVSTDSVVNWARETFGLDEQSSRKYVKKAQEISRRKDGAQS</sequence>
<feature type="compositionally biased region" description="Basic and acidic residues" evidence="1">
    <location>
        <begin position="121"/>
        <end position="134"/>
    </location>
</feature>
<dbReference type="AlphaFoldDB" id="A0A914GPV9"/>
<name>A0A914GPV9_GLORO</name>
<feature type="region of interest" description="Disordered" evidence="1">
    <location>
        <begin position="112"/>
        <end position="134"/>
    </location>
</feature>
<keyword evidence="3" id="KW-1185">Reference proteome</keyword>
<protein>
    <submittedName>
        <fullName evidence="4">Uncharacterized protein</fullName>
    </submittedName>
</protein>
<reference evidence="4" key="1">
    <citation type="submission" date="2022-11" db="UniProtKB">
        <authorList>
            <consortium name="WormBaseParasite"/>
        </authorList>
    </citation>
    <scope>IDENTIFICATION</scope>
</reference>
<evidence type="ECO:0000313" key="4">
    <source>
        <dbReference type="WBParaSite" id="Gr19_v10_g10240.t1"/>
    </source>
</evidence>
<organism evidence="3 4">
    <name type="scientific">Globodera rostochiensis</name>
    <name type="common">Golden nematode worm</name>
    <name type="synonym">Heterodera rostochiensis</name>
    <dbReference type="NCBI Taxonomy" id="31243"/>
    <lineage>
        <taxon>Eukaryota</taxon>
        <taxon>Metazoa</taxon>
        <taxon>Ecdysozoa</taxon>
        <taxon>Nematoda</taxon>
        <taxon>Chromadorea</taxon>
        <taxon>Rhabditida</taxon>
        <taxon>Tylenchina</taxon>
        <taxon>Tylenchomorpha</taxon>
        <taxon>Tylenchoidea</taxon>
        <taxon>Heteroderidae</taxon>
        <taxon>Heteroderinae</taxon>
        <taxon>Globodera</taxon>
    </lineage>
</organism>
<evidence type="ECO:0000256" key="1">
    <source>
        <dbReference type="SAM" id="MobiDB-lite"/>
    </source>
</evidence>
<keyword evidence="2" id="KW-0732">Signal</keyword>
<feature type="compositionally biased region" description="Acidic residues" evidence="1">
    <location>
        <begin position="50"/>
        <end position="60"/>
    </location>
</feature>
<accession>A0A914GPV9</accession>
<evidence type="ECO:0000256" key="2">
    <source>
        <dbReference type="SAM" id="SignalP"/>
    </source>
</evidence>
<dbReference type="Proteomes" id="UP000887572">
    <property type="component" value="Unplaced"/>
</dbReference>
<evidence type="ECO:0000313" key="3">
    <source>
        <dbReference type="Proteomes" id="UP000887572"/>
    </source>
</evidence>
<proteinExistence type="predicted"/>
<feature type="chain" id="PRO_5037664697" evidence="2">
    <location>
        <begin position="27"/>
        <end position="134"/>
    </location>
</feature>
<feature type="signal peptide" evidence="2">
    <location>
        <begin position="1"/>
        <end position="26"/>
    </location>
</feature>
<dbReference type="WBParaSite" id="Gr19_v10_g10240.t1">
    <property type="protein sequence ID" value="Gr19_v10_g10240.t1"/>
    <property type="gene ID" value="Gr19_v10_g10240"/>
</dbReference>
<feature type="region of interest" description="Disordered" evidence="1">
    <location>
        <begin position="24"/>
        <end position="76"/>
    </location>
</feature>